<evidence type="ECO:0000313" key="2">
    <source>
        <dbReference type="Proteomes" id="UP000663608"/>
    </source>
</evidence>
<name>A0AA45KFA5_9LACT</name>
<protein>
    <submittedName>
        <fullName evidence="1">Uncharacterized protein</fullName>
    </submittedName>
</protein>
<proteinExistence type="predicted"/>
<reference evidence="1 2" key="1">
    <citation type="submission" date="2021-02" db="EMBL/GenBank/DDBJ databases">
        <title>Complete genome sequence of Lactococcus lactis strain K_LL004.</title>
        <authorList>
            <person name="Kim H.B."/>
        </authorList>
    </citation>
    <scope>NUCLEOTIDE SEQUENCE [LARGE SCALE GENOMIC DNA]</scope>
    <source>
        <strain evidence="1 2">K_LL004</strain>
    </source>
</reference>
<dbReference type="Proteomes" id="UP000663608">
    <property type="component" value="Chromosome"/>
</dbReference>
<sequence>MNSRKFRKTKKHTGRNIIIVLLSLVVLLGLIAFGAVMLERKVISTKMDSVVSKIVPDTSSLTETSSGTTSEVKSATPSAIANQLNENTDSIVSQSQGLIDQAQATSDENGVTYTLKSSKLNKTTVNAALLTNGDQVETIANQALEAMKNAGISQPKLKINVTDAQGNIIKTLSYTK</sequence>
<keyword evidence="2" id="KW-1185">Reference proteome</keyword>
<organism evidence="1 2">
    <name type="scientific">Lactococcus taiwanensis</name>
    <dbReference type="NCBI Taxonomy" id="1151742"/>
    <lineage>
        <taxon>Bacteria</taxon>
        <taxon>Bacillati</taxon>
        <taxon>Bacillota</taxon>
        <taxon>Bacilli</taxon>
        <taxon>Lactobacillales</taxon>
        <taxon>Streptococcaceae</taxon>
        <taxon>Lactococcus</taxon>
    </lineage>
</organism>
<accession>A0AA45KFA5</accession>
<dbReference type="AlphaFoldDB" id="A0AA45KFA5"/>
<dbReference type="EMBL" id="CP070872">
    <property type="protein sequence ID" value="QSE76222.1"/>
    <property type="molecule type" value="Genomic_DNA"/>
</dbReference>
<gene>
    <name evidence="1" type="ORF">JW886_07050</name>
</gene>
<evidence type="ECO:0000313" key="1">
    <source>
        <dbReference type="EMBL" id="QSE76222.1"/>
    </source>
</evidence>
<dbReference type="RefSeq" id="WP_075525463.1">
    <property type="nucleotide sequence ID" value="NZ_CP070872.1"/>
</dbReference>
<dbReference type="KEGG" id="lti:JW886_07050"/>